<organism evidence="7 8">
    <name type="scientific">Muraenolepis orangiensis</name>
    <name type="common">Patagonian moray cod</name>
    <dbReference type="NCBI Taxonomy" id="630683"/>
    <lineage>
        <taxon>Eukaryota</taxon>
        <taxon>Metazoa</taxon>
        <taxon>Chordata</taxon>
        <taxon>Craniata</taxon>
        <taxon>Vertebrata</taxon>
        <taxon>Euteleostomi</taxon>
        <taxon>Actinopterygii</taxon>
        <taxon>Neopterygii</taxon>
        <taxon>Teleostei</taxon>
        <taxon>Neoteleostei</taxon>
        <taxon>Acanthomorphata</taxon>
        <taxon>Zeiogadaria</taxon>
        <taxon>Gadariae</taxon>
        <taxon>Gadiformes</taxon>
        <taxon>Muraenolepidoidei</taxon>
        <taxon>Muraenolepididae</taxon>
        <taxon>Muraenolepis</taxon>
    </lineage>
</organism>
<keyword evidence="1" id="KW-0479">Metal-binding</keyword>
<name>A0A9Q0EAL2_9TELE</name>
<dbReference type="InterPro" id="IPR001841">
    <property type="entry name" value="Znf_RING"/>
</dbReference>
<dbReference type="EMBL" id="JANIIK010000044">
    <property type="protein sequence ID" value="KAJ3603889.1"/>
    <property type="molecule type" value="Genomic_DNA"/>
</dbReference>
<dbReference type="GO" id="GO:0000209">
    <property type="term" value="P:protein polyubiquitination"/>
    <property type="evidence" value="ECO:0007669"/>
    <property type="project" value="TreeGrafter"/>
</dbReference>
<accession>A0A9Q0EAL2</accession>
<evidence type="ECO:0000256" key="1">
    <source>
        <dbReference type="ARBA" id="ARBA00022723"/>
    </source>
</evidence>
<dbReference type="InterPro" id="IPR013083">
    <property type="entry name" value="Znf_RING/FYVE/PHD"/>
</dbReference>
<evidence type="ECO:0000256" key="3">
    <source>
        <dbReference type="ARBA" id="ARBA00022833"/>
    </source>
</evidence>
<dbReference type="InterPro" id="IPR039847">
    <property type="entry name" value="Ubox5"/>
</dbReference>
<dbReference type="Pfam" id="PF04564">
    <property type="entry name" value="U-box"/>
    <property type="match status" value="1"/>
</dbReference>
<dbReference type="InterPro" id="IPR045696">
    <property type="entry name" value="Ubox5_N"/>
</dbReference>
<dbReference type="PROSITE" id="PS00518">
    <property type="entry name" value="ZF_RING_1"/>
    <property type="match status" value="1"/>
</dbReference>
<dbReference type="GO" id="GO:0008270">
    <property type="term" value="F:zinc ion binding"/>
    <property type="evidence" value="ECO:0007669"/>
    <property type="project" value="UniProtKB-KW"/>
</dbReference>
<dbReference type="InterPro" id="IPR017907">
    <property type="entry name" value="Znf_RING_CS"/>
</dbReference>
<dbReference type="OrthoDB" id="20295at2759"/>
<feature type="compositionally biased region" description="Low complexity" evidence="5">
    <location>
        <begin position="325"/>
        <end position="337"/>
    </location>
</feature>
<keyword evidence="8" id="KW-1185">Reference proteome</keyword>
<dbReference type="PANTHER" id="PTHR13492:SF2">
    <property type="entry name" value="RING FINGER PROTEIN 37"/>
    <property type="match status" value="1"/>
</dbReference>
<dbReference type="Gene3D" id="3.30.40.10">
    <property type="entry name" value="Zinc/RING finger domain, C3HC4 (zinc finger)"/>
    <property type="match status" value="2"/>
</dbReference>
<dbReference type="PROSITE" id="PS50089">
    <property type="entry name" value="ZF_RING_2"/>
    <property type="match status" value="1"/>
</dbReference>
<evidence type="ECO:0000313" key="8">
    <source>
        <dbReference type="Proteomes" id="UP001148018"/>
    </source>
</evidence>
<dbReference type="AlphaFoldDB" id="A0A9Q0EAL2"/>
<reference evidence="7" key="1">
    <citation type="submission" date="2022-07" db="EMBL/GenBank/DDBJ databases">
        <title>Chromosome-level genome of Muraenolepis orangiensis.</title>
        <authorList>
            <person name="Kim J."/>
        </authorList>
    </citation>
    <scope>NUCLEOTIDE SEQUENCE</scope>
    <source>
        <strain evidence="7">KU_S4_2022</strain>
        <tissue evidence="7">Muscle</tissue>
    </source>
</reference>
<dbReference type="SMART" id="SM00184">
    <property type="entry name" value="RING"/>
    <property type="match status" value="1"/>
</dbReference>
<dbReference type="GO" id="GO:0005634">
    <property type="term" value="C:nucleus"/>
    <property type="evidence" value="ECO:0007669"/>
    <property type="project" value="TreeGrafter"/>
</dbReference>
<dbReference type="GO" id="GO:0031625">
    <property type="term" value="F:ubiquitin protein ligase binding"/>
    <property type="evidence" value="ECO:0007669"/>
    <property type="project" value="TreeGrafter"/>
</dbReference>
<keyword evidence="2 4" id="KW-0863">Zinc-finger</keyword>
<keyword evidence="3" id="KW-0862">Zinc</keyword>
<dbReference type="SUPFAM" id="SSF57850">
    <property type="entry name" value="RING/U-box"/>
    <property type="match status" value="2"/>
</dbReference>
<dbReference type="Pfam" id="PF19318">
    <property type="entry name" value="DUF5918"/>
    <property type="match status" value="1"/>
</dbReference>
<protein>
    <recommendedName>
        <fullName evidence="6">RING-type domain-containing protein</fullName>
    </recommendedName>
</protein>
<feature type="compositionally biased region" description="Low complexity" evidence="5">
    <location>
        <begin position="98"/>
        <end position="110"/>
    </location>
</feature>
<feature type="region of interest" description="Disordered" evidence="5">
    <location>
        <begin position="323"/>
        <end position="361"/>
    </location>
</feature>
<evidence type="ECO:0000256" key="2">
    <source>
        <dbReference type="ARBA" id="ARBA00022771"/>
    </source>
</evidence>
<feature type="compositionally biased region" description="Basic residues" evidence="5">
    <location>
        <begin position="111"/>
        <end position="128"/>
    </location>
</feature>
<evidence type="ECO:0000259" key="6">
    <source>
        <dbReference type="PROSITE" id="PS50089"/>
    </source>
</evidence>
<dbReference type="PANTHER" id="PTHR13492">
    <property type="entry name" value="RING FINGER PROTEIN 37"/>
    <property type="match status" value="1"/>
</dbReference>
<comment type="caution">
    <text evidence="7">The sequence shown here is derived from an EMBL/GenBank/DDBJ whole genome shotgun (WGS) entry which is preliminary data.</text>
</comment>
<dbReference type="InterPro" id="IPR003613">
    <property type="entry name" value="Ubox_domain"/>
</dbReference>
<proteinExistence type="predicted"/>
<feature type="region of interest" description="Disordered" evidence="5">
    <location>
        <begin position="86"/>
        <end position="132"/>
    </location>
</feature>
<dbReference type="Proteomes" id="UP001148018">
    <property type="component" value="Unassembled WGS sequence"/>
</dbReference>
<evidence type="ECO:0000256" key="4">
    <source>
        <dbReference type="PROSITE-ProRule" id="PRU00175"/>
    </source>
</evidence>
<evidence type="ECO:0000256" key="5">
    <source>
        <dbReference type="SAM" id="MobiDB-lite"/>
    </source>
</evidence>
<gene>
    <name evidence="7" type="ORF">NHX12_028630</name>
</gene>
<dbReference type="GO" id="GO:0034450">
    <property type="term" value="F:ubiquitin-ubiquitin ligase activity"/>
    <property type="evidence" value="ECO:0007669"/>
    <property type="project" value="TreeGrafter"/>
</dbReference>
<evidence type="ECO:0000313" key="7">
    <source>
        <dbReference type="EMBL" id="KAJ3603889.1"/>
    </source>
</evidence>
<sequence length="434" mass="46948">MVMNLCLPQFTASVHCNKLCADGYDVANLVSADPAVRRKGFKLEYFLRPPVQVTVTFGFQVELCRVDVELWPWGMDLGQACKRVEISTCSDPPPPPGQSTGPSSGPSQAQSHRKADHRPPSHRSHGHSLSRQAEEWSEQALGECFRARPPFPAPAPPVQPGSCRREELWSRGLLSLGAVRQLRVTLPFGGSASALGLKVLAVWGQPARCCSAQEVELVLRAHRASERPVCPSFFTASNDGPTRLLQEAVTGSPSSLPEEFLDPLTQEVMTLPLLLPSGVSVDHTTLEEYQKREATWAPSSHEERLSSSLDEALLTVLQGRPAFTSQPSAHSSQGSSPTEPYDSTKHTHLTATPGPPSSDETKCSACSGSLSLYSASSLAVYRLPCGHLLCRTCVRGKSRPPDPAEPSRASEPGLMVCPTCRRPAPSCDVTRVHH</sequence>
<feature type="domain" description="RING-type" evidence="6">
    <location>
        <begin position="363"/>
        <end position="421"/>
    </location>
</feature>